<dbReference type="InterPro" id="IPR050109">
    <property type="entry name" value="HTH-type_TetR-like_transc_reg"/>
</dbReference>
<dbReference type="InterPro" id="IPR001647">
    <property type="entry name" value="HTH_TetR"/>
</dbReference>
<protein>
    <submittedName>
        <fullName evidence="4">TetR family transcriptional regulator</fullName>
    </submittedName>
</protein>
<gene>
    <name evidence="4" type="ORF">GC093_28655</name>
</gene>
<evidence type="ECO:0000256" key="1">
    <source>
        <dbReference type="ARBA" id="ARBA00023125"/>
    </source>
</evidence>
<dbReference type="Pfam" id="PF00440">
    <property type="entry name" value="TetR_N"/>
    <property type="match status" value="1"/>
</dbReference>
<dbReference type="Gene3D" id="1.10.357.10">
    <property type="entry name" value="Tetracycline Repressor, domain 2"/>
    <property type="match status" value="1"/>
</dbReference>
<evidence type="ECO:0000313" key="4">
    <source>
        <dbReference type="EMBL" id="NOU97167.1"/>
    </source>
</evidence>
<evidence type="ECO:0000259" key="3">
    <source>
        <dbReference type="PROSITE" id="PS50977"/>
    </source>
</evidence>
<dbReference type="Proteomes" id="UP000641588">
    <property type="component" value="Unassembled WGS sequence"/>
</dbReference>
<accession>A0A972GV11</accession>
<proteinExistence type="predicted"/>
<dbReference type="GO" id="GO:0003677">
    <property type="term" value="F:DNA binding"/>
    <property type="evidence" value="ECO:0007669"/>
    <property type="project" value="UniProtKB-UniRule"/>
</dbReference>
<dbReference type="PRINTS" id="PR00455">
    <property type="entry name" value="HTHTETR"/>
</dbReference>
<comment type="caution">
    <text evidence="4">The sequence shown here is derived from an EMBL/GenBank/DDBJ whole genome shotgun (WGS) entry which is preliminary data.</text>
</comment>
<evidence type="ECO:0000313" key="5">
    <source>
        <dbReference type="Proteomes" id="UP000641588"/>
    </source>
</evidence>
<dbReference type="EMBL" id="WHOD01000109">
    <property type="protein sequence ID" value="NOU97167.1"/>
    <property type="molecule type" value="Genomic_DNA"/>
</dbReference>
<evidence type="ECO:0000256" key="2">
    <source>
        <dbReference type="PROSITE-ProRule" id="PRU00335"/>
    </source>
</evidence>
<reference evidence="4" key="1">
    <citation type="submission" date="2019-10" db="EMBL/GenBank/DDBJ databases">
        <title>Description of Paenibacillus glebae sp. nov.</title>
        <authorList>
            <person name="Carlier A."/>
            <person name="Qi S."/>
        </authorList>
    </citation>
    <scope>NUCLEOTIDE SEQUENCE</scope>
    <source>
        <strain evidence="4">LMG 31456</strain>
    </source>
</reference>
<sequence>MMTDSKDHLRDDRKEQIKRAALKVFAQCGLIGTKMDMIAKEAQISVGLSYRYFKSKDEILTELIKVAIEGSNEAFALIKSMSGLPIDKVRTLTNEILQEDNYHFILMQQVISADELPKEVAELLKTYDSAVMIDTLTAIIDAGQHAGQFIEGNPRKLAMWYLTSVVGLMNIQTMEIEGYSLPDADFMMRLIVKTNPM</sequence>
<dbReference type="GO" id="GO:0006355">
    <property type="term" value="P:regulation of DNA-templated transcription"/>
    <property type="evidence" value="ECO:0007669"/>
    <property type="project" value="UniProtKB-ARBA"/>
</dbReference>
<dbReference type="InterPro" id="IPR036271">
    <property type="entry name" value="Tet_transcr_reg_TetR-rel_C_sf"/>
</dbReference>
<name>A0A972GV11_9BACL</name>
<dbReference type="SUPFAM" id="SSF46689">
    <property type="entry name" value="Homeodomain-like"/>
    <property type="match status" value="1"/>
</dbReference>
<feature type="DNA-binding region" description="H-T-H motif" evidence="2">
    <location>
        <begin position="34"/>
        <end position="53"/>
    </location>
</feature>
<dbReference type="InterPro" id="IPR009057">
    <property type="entry name" value="Homeodomain-like_sf"/>
</dbReference>
<dbReference type="SUPFAM" id="SSF48498">
    <property type="entry name" value="Tetracyclin repressor-like, C-terminal domain"/>
    <property type="match status" value="1"/>
</dbReference>
<dbReference type="RefSeq" id="WP_171655418.1">
    <property type="nucleotide sequence ID" value="NZ_WHOD01000109.1"/>
</dbReference>
<feature type="domain" description="HTH tetR-type" evidence="3">
    <location>
        <begin position="11"/>
        <end position="71"/>
    </location>
</feature>
<keyword evidence="1 2" id="KW-0238">DNA-binding</keyword>
<keyword evidence="5" id="KW-1185">Reference proteome</keyword>
<organism evidence="4 5">
    <name type="scientific">Paenibacillus foliorum</name>
    <dbReference type="NCBI Taxonomy" id="2654974"/>
    <lineage>
        <taxon>Bacteria</taxon>
        <taxon>Bacillati</taxon>
        <taxon>Bacillota</taxon>
        <taxon>Bacilli</taxon>
        <taxon>Bacillales</taxon>
        <taxon>Paenibacillaceae</taxon>
        <taxon>Paenibacillus</taxon>
    </lineage>
</organism>
<dbReference type="AlphaFoldDB" id="A0A972GV11"/>
<dbReference type="PANTHER" id="PTHR30055">
    <property type="entry name" value="HTH-TYPE TRANSCRIPTIONAL REGULATOR RUTR"/>
    <property type="match status" value="1"/>
</dbReference>
<dbReference type="PROSITE" id="PS50977">
    <property type="entry name" value="HTH_TETR_2"/>
    <property type="match status" value="1"/>
</dbReference>